<name>A0A318S9Y8_9DEIO</name>
<keyword evidence="2" id="KW-0378">Hydrolase</keyword>
<keyword evidence="2" id="KW-0645">Protease</keyword>
<dbReference type="InterPro" id="IPR002931">
    <property type="entry name" value="Transglutaminase-like"/>
</dbReference>
<dbReference type="SUPFAM" id="SSF54001">
    <property type="entry name" value="Cysteine proteinases"/>
    <property type="match status" value="1"/>
</dbReference>
<dbReference type="InterPro" id="IPR013589">
    <property type="entry name" value="Bac_transglu_N"/>
</dbReference>
<dbReference type="AlphaFoldDB" id="A0A318S9Y8"/>
<proteinExistence type="predicted"/>
<dbReference type="PANTHER" id="PTHR33490">
    <property type="entry name" value="BLR5614 PROTEIN-RELATED"/>
    <property type="match status" value="1"/>
</dbReference>
<comment type="caution">
    <text evidence="2">The sequence shown here is derived from an EMBL/GenBank/DDBJ whole genome shotgun (WGS) entry which is preliminary data.</text>
</comment>
<dbReference type="SMART" id="SM00460">
    <property type="entry name" value="TGc"/>
    <property type="match status" value="1"/>
</dbReference>
<evidence type="ECO:0000313" key="3">
    <source>
        <dbReference type="Proteomes" id="UP000248326"/>
    </source>
</evidence>
<accession>A0A318S9Y8</accession>
<dbReference type="RefSeq" id="WP_170131004.1">
    <property type="nucleotide sequence ID" value="NZ_QJSX01000007.1"/>
</dbReference>
<reference evidence="2 3" key="1">
    <citation type="submission" date="2018-06" db="EMBL/GenBank/DDBJ databases">
        <title>Genomic Encyclopedia of Type Strains, Phase IV (KMG-IV): sequencing the most valuable type-strain genomes for metagenomic binning, comparative biology and taxonomic classification.</title>
        <authorList>
            <person name="Goeker M."/>
        </authorList>
    </citation>
    <scope>NUCLEOTIDE SEQUENCE [LARGE SCALE GENOMIC DNA]</scope>
    <source>
        <strain evidence="2 3">DSM 18048</strain>
    </source>
</reference>
<feature type="domain" description="Transglutaminase-like" evidence="1">
    <location>
        <begin position="191"/>
        <end position="254"/>
    </location>
</feature>
<dbReference type="Gene3D" id="3.10.620.30">
    <property type="match status" value="1"/>
</dbReference>
<dbReference type="EMBL" id="QJSX01000007">
    <property type="protein sequence ID" value="PYE53892.1"/>
    <property type="molecule type" value="Genomic_DNA"/>
</dbReference>
<dbReference type="Proteomes" id="UP000248326">
    <property type="component" value="Unassembled WGS sequence"/>
</dbReference>
<dbReference type="Pfam" id="PF08379">
    <property type="entry name" value="Bact_transglu_N"/>
    <property type="match status" value="1"/>
</dbReference>
<dbReference type="PANTHER" id="PTHR33490:SF6">
    <property type="entry name" value="SLL1049 PROTEIN"/>
    <property type="match status" value="1"/>
</dbReference>
<evidence type="ECO:0000313" key="2">
    <source>
        <dbReference type="EMBL" id="PYE53892.1"/>
    </source>
</evidence>
<dbReference type="GO" id="GO:0008233">
    <property type="term" value="F:peptidase activity"/>
    <property type="evidence" value="ECO:0007669"/>
    <property type="project" value="UniProtKB-KW"/>
</dbReference>
<evidence type="ECO:0000259" key="1">
    <source>
        <dbReference type="SMART" id="SM00460"/>
    </source>
</evidence>
<dbReference type="InterPro" id="IPR038765">
    <property type="entry name" value="Papain-like_cys_pep_sf"/>
</dbReference>
<dbReference type="GO" id="GO:0006508">
    <property type="term" value="P:proteolysis"/>
    <property type="evidence" value="ECO:0007669"/>
    <property type="project" value="UniProtKB-KW"/>
</dbReference>
<sequence>MNAPWPSDVVARAPFSPDVLDHRAIEWPRVRRATLQAFQRFRYVYSAPAYDLSQRLVIRPADDRVDQRVVSFELRVHPRRSTRIERRDVYGNVVVDVDASYVRREARFDVSFVVERLASASRPVASARQAELLAHPTLLTTPSAPMLEVARNLRVRATSPHDLAARISDFVSEHMTYKAGVTTVKTPASDAFDIGAGLCQDYAHVALALCRAAGISARYVSGHMLGEGGSHAWIEVLLPRQDGLFEAIGLDPTNARAPNLSYVVVATGADYADVAPTTGLFRSSKGGVLQYEKRAGPVRVEYEDGTVLER</sequence>
<keyword evidence="3" id="KW-1185">Reference proteome</keyword>
<gene>
    <name evidence="2" type="ORF">DES52_107150</name>
</gene>
<protein>
    <submittedName>
        <fullName evidence="2">Transglutaminase-like putative cysteine protease</fullName>
    </submittedName>
</protein>
<dbReference type="Pfam" id="PF01841">
    <property type="entry name" value="Transglut_core"/>
    <property type="match status" value="1"/>
</dbReference>
<organism evidence="2 3">
    <name type="scientific">Deinococcus yavapaiensis KR-236</name>
    <dbReference type="NCBI Taxonomy" id="694435"/>
    <lineage>
        <taxon>Bacteria</taxon>
        <taxon>Thermotogati</taxon>
        <taxon>Deinococcota</taxon>
        <taxon>Deinococci</taxon>
        <taxon>Deinococcales</taxon>
        <taxon>Deinococcaceae</taxon>
        <taxon>Deinococcus</taxon>
    </lineage>
</organism>